<keyword evidence="3" id="KW-1185">Reference proteome</keyword>
<organism evidence="2 3">
    <name type="scientific">Allocatelliglobosispora scoriae</name>
    <dbReference type="NCBI Taxonomy" id="643052"/>
    <lineage>
        <taxon>Bacteria</taxon>
        <taxon>Bacillati</taxon>
        <taxon>Actinomycetota</taxon>
        <taxon>Actinomycetes</taxon>
        <taxon>Micromonosporales</taxon>
        <taxon>Micromonosporaceae</taxon>
        <taxon>Allocatelliglobosispora</taxon>
    </lineage>
</organism>
<accession>A0A841BEL5</accession>
<dbReference type="GO" id="GO:0008218">
    <property type="term" value="P:bioluminescence"/>
    <property type="evidence" value="ECO:0007669"/>
    <property type="project" value="InterPro"/>
</dbReference>
<dbReference type="Gene3D" id="3.40.50.12780">
    <property type="entry name" value="N-terminal domain of ligase-like"/>
    <property type="match status" value="1"/>
</dbReference>
<evidence type="ECO:0000313" key="3">
    <source>
        <dbReference type="Proteomes" id="UP000587527"/>
    </source>
</evidence>
<protein>
    <recommendedName>
        <fullName evidence="1">Acyl-protein synthetase LuxE domain-containing protein</fullName>
    </recommendedName>
</protein>
<evidence type="ECO:0000259" key="1">
    <source>
        <dbReference type="Pfam" id="PF04443"/>
    </source>
</evidence>
<dbReference type="SUPFAM" id="SSF56801">
    <property type="entry name" value="Acetyl-CoA synthetase-like"/>
    <property type="match status" value="1"/>
</dbReference>
<sequence length="349" mass="37835">MFTLRQADREARLTPQLTDLTGYHRAACPGYANLLAALGHPAGTSYERPADFAWLPVRLFKEHLLTSVPTGDVAAVLTSSGTTGSERSQVTLDLAAAHRQRSHLIDTLRFVVGPRRLPLLVVDSPRVIAEQRSSIRGATVLGVLGVGRDHAFALDRDGELDLAAVTGFLARHGRQPFLIFGFTYLVWSQLYPVAVSHGLDLREALLLHTGGWKKLADIAVSPARFRTAWREAAGLTRVQNFYGMVEQGGTIYVESPDGQGLHCPDIADVIIRDPRTWAEAPTGTAGVIEVLSVVPRSHPGHVLLTEDLGVVHGIDDGQWPGKRFEVLGRLSQAEPRGCSDTLLASGDAR</sequence>
<dbReference type="EMBL" id="JACHMN010000001">
    <property type="protein sequence ID" value="MBB5866734.1"/>
    <property type="molecule type" value="Genomic_DNA"/>
</dbReference>
<gene>
    <name evidence="2" type="ORF">F4553_000113</name>
</gene>
<dbReference type="Proteomes" id="UP000587527">
    <property type="component" value="Unassembled WGS sequence"/>
</dbReference>
<dbReference type="InterPro" id="IPR007534">
    <property type="entry name" value="LuxE"/>
</dbReference>
<comment type="caution">
    <text evidence="2">The sequence shown here is derived from an EMBL/GenBank/DDBJ whole genome shotgun (WGS) entry which is preliminary data.</text>
</comment>
<name>A0A841BEL5_9ACTN</name>
<feature type="domain" description="Acyl-protein synthetase LuxE" evidence="1">
    <location>
        <begin position="50"/>
        <end position="342"/>
    </location>
</feature>
<dbReference type="Pfam" id="PF04443">
    <property type="entry name" value="LuxE"/>
    <property type="match status" value="1"/>
</dbReference>
<reference evidence="2 3" key="1">
    <citation type="submission" date="2020-08" db="EMBL/GenBank/DDBJ databases">
        <title>Sequencing the genomes of 1000 actinobacteria strains.</title>
        <authorList>
            <person name="Klenk H.-P."/>
        </authorList>
    </citation>
    <scope>NUCLEOTIDE SEQUENCE [LARGE SCALE GENOMIC DNA]</scope>
    <source>
        <strain evidence="2 3">DSM 45362</strain>
    </source>
</reference>
<dbReference type="AlphaFoldDB" id="A0A841BEL5"/>
<evidence type="ECO:0000313" key="2">
    <source>
        <dbReference type="EMBL" id="MBB5866734.1"/>
    </source>
</evidence>
<proteinExistence type="predicted"/>
<dbReference type="RefSeq" id="WP_184830752.1">
    <property type="nucleotide sequence ID" value="NZ_JACHMN010000001.1"/>
</dbReference>
<dbReference type="GO" id="GO:0047474">
    <property type="term" value="F:long-chain fatty acid--protein ligase activity"/>
    <property type="evidence" value="ECO:0007669"/>
    <property type="project" value="InterPro"/>
</dbReference>
<dbReference type="InterPro" id="IPR042099">
    <property type="entry name" value="ANL_N_sf"/>
</dbReference>